<dbReference type="Gene3D" id="3.90.1150.10">
    <property type="entry name" value="Aspartate Aminotransferase, domain 1"/>
    <property type="match status" value="1"/>
</dbReference>
<comment type="catalytic activity">
    <reaction evidence="5">
        <text>N(6)-[(R)-lipoyl]-L-lysyl-[glycine-cleavage complex H protein] + glycine + H(+) = N(6)-[(R)-S(8)-aminomethyldihydrolipoyl]-L-lysyl-[glycine-cleavage complex H protein] + CO2</text>
        <dbReference type="Rhea" id="RHEA:24304"/>
        <dbReference type="Rhea" id="RHEA-COMP:10494"/>
        <dbReference type="Rhea" id="RHEA-COMP:10495"/>
        <dbReference type="ChEBI" id="CHEBI:15378"/>
        <dbReference type="ChEBI" id="CHEBI:16526"/>
        <dbReference type="ChEBI" id="CHEBI:57305"/>
        <dbReference type="ChEBI" id="CHEBI:83099"/>
        <dbReference type="ChEBI" id="CHEBI:83143"/>
        <dbReference type="EC" id="1.4.4.2"/>
    </reaction>
</comment>
<comment type="function">
    <text evidence="1">The glycine cleavage system catalyzes the degradation of glycine. The P protein binds the alpha-amino group of glycine through its pyridoxal phosphate cofactor; CO(2) is released and the remaining methylamine moiety is then transferred to the lipoamide cofactor of the H protein.</text>
</comment>
<evidence type="ECO:0000256" key="3">
    <source>
        <dbReference type="ARBA" id="ARBA00022898"/>
    </source>
</evidence>
<dbReference type="RefSeq" id="WP_211649466.1">
    <property type="nucleotide sequence ID" value="NZ_JAFEVO010000001.1"/>
</dbReference>
<feature type="domain" description="Aminotransferase class V" evidence="7">
    <location>
        <begin position="175"/>
        <end position="295"/>
    </location>
</feature>
<dbReference type="EMBL" id="JAFEVO010000001">
    <property type="protein sequence ID" value="MBS3182444.1"/>
    <property type="molecule type" value="Genomic_DNA"/>
</dbReference>
<keyword evidence="3" id="KW-0663">Pyridoxal phosphate</keyword>
<keyword evidence="10" id="KW-1185">Reference proteome</keyword>
<evidence type="ECO:0000313" key="10">
    <source>
        <dbReference type="Proteomes" id="UP000811492"/>
    </source>
</evidence>
<dbReference type="Proteomes" id="UP000811492">
    <property type="component" value="Unassembled WGS sequence"/>
</dbReference>
<protein>
    <recommendedName>
        <fullName evidence="2">glycine dehydrogenase (aminomethyl-transferring)</fullName>
        <ecNumber evidence="2">1.4.4.2</ecNumber>
    </recommendedName>
</protein>
<feature type="domain" description="Glycine dehydrogenase C-terminal" evidence="8">
    <location>
        <begin position="371"/>
        <end position="475"/>
    </location>
</feature>
<evidence type="ECO:0000256" key="2">
    <source>
        <dbReference type="ARBA" id="ARBA00012134"/>
    </source>
</evidence>
<evidence type="ECO:0000256" key="4">
    <source>
        <dbReference type="ARBA" id="ARBA00023002"/>
    </source>
</evidence>
<dbReference type="EC" id="1.4.4.2" evidence="2"/>
<dbReference type="InterPro" id="IPR020581">
    <property type="entry name" value="GDC_P"/>
</dbReference>
<sequence length="544" mass="59578">MISFPTRATQPFQYHGAKWNEPLITELGAPGERGVLPPGSDPDMRESGSRARAGIPSTRPDLARLPEVGQAQVLRHMLRLSQETLGSHLNVDIGQGTCTIKYNPMINDDLALSDEVAQLHPLQPESTVQGMLQIFVEMEEFLCKISGLSACSLQPGSGSAAIYTNIRMVQAYHRSRNEEHRDVVITTSFSHPSNAATARSAGYEVVTIESTEDGYPSIESLREVLTENVAALMITNPEDIGVYNPHIKEFVDLVHEFGGLAVYDQANANALLGITRAADAGFDACQFNLHKTFGAPHFSGGPASGACLVSEKLEPFLPAPVVVKRDGVYALDHDRPLSIGKVRPFYGVTGQIVRAYAWILALGDEGLAQVTQGAVLNNNYLLHELLQIEGIEAPLAPNGHRLEQVRFSLKKLTDRTGVRSAELAVRMADFGFHYWTSHHPYVVPEPATFETTESYSRSELDQFIASLKAVAAEAATDPELVQSAPHRVAVSRIDDSAVNTPETWIPSMRSYRSKYLGEATAEVPRWEPFEGLPEPRRNAPAAHR</sequence>
<dbReference type="PANTHER" id="PTHR11773">
    <property type="entry name" value="GLYCINE DEHYDROGENASE, DECARBOXYLATING"/>
    <property type="match status" value="1"/>
</dbReference>
<dbReference type="Pfam" id="PF21478">
    <property type="entry name" value="GcvP2_C"/>
    <property type="match status" value="1"/>
</dbReference>
<dbReference type="InterPro" id="IPR049316">
    <property type="entry name" value="GDC-P_C"/>
</dbReference>
<reference evidence="9 10" key="1">
    <citation type="submission" date="2021-02" db="EMBL/GenBank/DDBJ databases">
        <title>Draft genome and description of Leucobacter sp nov strain Marseille-Q4368.</title>
        <authorList>
            <person name="Boxberger M."/>
            <person name="La Scola B."/>
        </authorList>
    </citation>
    <scope>NUCLEOTIDE SEQUENCE [LARGE SCALE GENOMIC DNA]</scope>
    <source>
        <strain evidence="9 10">Marseille-Q4368</strain>
    </source>
</reference>
<dbReference type="Pfam" id="PF00266">
    <property type="entry name" value="Aminotran_5"/>
    <property type="match status" value="1"/>
</dbReference>
<evidence type="ECO:0000256" key="5">
    <source>
        <dbReference type="ARBA" id="ARBA00049026"/>
    </source>
</evidence>
<dbReference type="Gene3D" id="6.20.440.10">
    <property type="match status" value="1"/>
</dbReference>
<organism evidence="9 10">
    <name type="scientific">Leucobacter manosquensis</name>
    <dbReference type="NCBI Taxonomy" id="2810611"/>
    <lineage>
        <taxon>Bacteria</taxon>
        <taxon>Bacillati</taxon>
        <taxon>Actinomycetota</taxon>
        <taxon>Actinomycetes</taxon>
        <taxon>Micrococcales</taxon>
        <taxon>Microbacteriaceae</taxon>
        <taxon>Leucobacter</taxon>
    </lineage>
</organism>
<dbReference type="InterPro" id="IPR000192">
    <property type="entry name" value="Aminotrans_V_dom"/>
</dbReference>
<evidence type="ECO:0000256" key="6">
    <source>
        <dbReference type="SAM" id="MobiDB-lite"/>
    </source>
</evidence>
<dbReference type="SUPFAM" id="SSF53383">
    <property type="entry name" value="PLP-dependent transferases"/>
    <property type="match status" value="1"/>
</dbReference>
<dbReference type="InterPro" id="IPR015421">
    <property type="entry name" value="PyrdxlP-dep_Trfase_major"/>
</dbReference>
<feature type="region of interest" description="Disordered" evidence="6">
    <location>
        <begin position="28"/>
        <end position="60"/>
    </location>
</feature>
<gene>
    <name evidence="9" type="primary">gcvPB</name>
    <name evidence="9" type="ORF">JSQ98_09600</name>
</gene>
<evidence type="ECO:0000259" key="8">
    <source>
        <dbReference type="Pfam" id="PF21478"/>
    </source>
</evidence>
<accession>A0ABS5M5G4</accession>
<proteinExistence type="predicted"/>
<dbReference type="GO" id="GO:0004375">
    <property type="term" value="F:glycine dehydrogenase (decarboxylating) activity"/>
    <property type="evidence" value="ECO:0007669"/>
    <property type="project" value="UniProtKB-EC"/>
</dbReference>
<evidence type="ECO:0000259" key="7">
    <source>
        <dbReference type="Pfam" id="PF00266"/>
    </source>
</evidence>
<dbReference type="Gene3D" id="3.40.640.10">
    <property type="entry name" value="Type I PLP-dependent aspartate aminotransferase-like (Major domain)"/>
    <property type="match status" value="1"/>
</dbReference>
<comment type="caution">
    <text evidence="9">The sequence shown here is derived from an EMBL/GenBank/DDBJ whole genome shotgun (WGS) entry which is preliminary data.</text>
</comment>
<dbReference type="NCBIfam" id="NF003346">
    <property type="entry name" value="PRK04366.1"/>
    <property type="match status" value="1"/>
</dbReference>
<name>A0ABS5M5G4_9MICO</name>
<keyword evidence="4 9" id="KW-0560">Oxidoreductase</keyword>
<dbReference type="PANTHER" id="PTHR11773:SF1">
    <property type="entry name" value="GLYCINE DEHYDROGENASE (DECARBOXYLATING), MITOCHONDRIAL"/>
    <property type="match status" value="1"/>
</dbReference>
<dbReference type="InterPro" id="IPR015422">
    <property type="entry name" value="PyrdxlP-dep_Trfase_small"/>
</dbReference>
<dbReference type="InterPro" id="IPR015424">
    <property type="entry name" value="PyrdxlP-dep_Trfase"/>
</dbReference>
<evidence type="ECO:0000313" key="9">
    <source>
        <dbReference type="EMBL" id="MBS3182444.1"/>
    </source>
</evidence>
<evidence type="ECO:0000256" key="1">
    <source>
        <dbReference type="ARBA" id="ARBA00003788"/>
    </source>
</evidence>